<dbReference type="Proteomes" id="UP000054538">
    <property type="component" value="Unassembled WGS sequence"/>
</dbReference>
<feature type="region of interest" description="Disordered" evidence="1">
    <location>
        <begin position="1"/>
        <end position="61"/>
    </location>
</feature>
<gene>
    <name evidence="2" type="ORF">PAXRUDRAFT_35590</name>
</gene>
<proteinExistence type="predicted"/>
<organism evidence="2 3">
    <name type="scientific">Paxillus rubicundulus Ve08.2h10</name>
    <dbReference type="NCBI Taxonomy" id="930991"/>
    <lineage>
        <taxon>Eukaryota</taxon>
        <taxon>Fungi</taxon>
        <taxon>Dikarya</taxon>
        <taxon>Basidiomycota</taxon>
        <taxon>Agaricomycotina</taxon>
        <taxon>Agaricomycetes</taxon>
        <taxon>Agaricomycetidae</taxon>
        <taxon>Boletales</taxon>
        <taxon>Paxilineae</taxon>
        <taxon>Paxillaceae</taxon>
        <taxon>Paxillus</taxon>
    </lineage>
</organism>
<dbReference type="InParanoid" id="A0A0D0CI10"/>
<feature type="compositionally biased region" description="Acidic residues" evidence="1">
    <location>
        <begin position="39"/>
        <end position="61"/>
    </location>
</feature>
<dbReference type="AlphaFoldDB" id="A0A0D0CI10"/>
<dbReference type="PANTHER" id="PTHR35871:SF1">
    <property type="entry name" value="CXC1-LIKE CYSTEINE CLUSTER ASSOCIATED WITH KDZ TRANSPOSASES DOMAIN-CONTAINING PROTEIN"/>
    <property type="match status" value="1"/>
</dbReference>
<dbReference type="EMBL" id="KN825639">
    <property type="protein sequence ID" value="KIK82327.1"/>
    <property type="molecule type" value="Genomic_DNA"/>
</dbReference>
<evidence type="ECO:0000313" key="2">
    <source>
        <dbReference type="EMBL" id="KIK82327.1"/>
    </source>
</evidence>
<keyword evidence="3" id="KW-1185">Reference proteome</keyword>
<dbReference type="PANTHER" id="PTHR35871">
    <property type="entry name" value="EXPRESSED PROTEIN"/>
    <property type="match status" value="1"/>
</dbReference>
<protein>
    <recommendedName>
        <fullName evidence="4">DDE-1 domain-containing protein</fullName>
    </recommendedName>
</protein>
<dbReference type="HOGENOM" id="CLU_005726_2_4_1"/>
<accession>A0A0D0CI10</accession>
<feature type="compositionally biased region" description="Low complexity" evidence="1">
    <location>
        <begin position="7"/>
        <end position="23"/>
    </location>
</feature>
<feature type="compositionally biased region" description="Polar residues" evidence="1">
    <location>
        <begin position="24"/>
        <end position="35"/>
    </location>
</feature>
<evidence type="ECO:0008006" key="4">
    <source>
        <dbReference type="Google" id="ProtNLM"/>
    </source>
</evidence>
<name>A0A0D0CI10_9AGAM</name>
<evidence type="ECO:0000313" key="3">
    <source>
        <dbReference type="Proteomes" id="UP000054538"/>
    </source>
</evidence>
<reference evidence="3" key="2">
    <citation type="submission" date="2015-01" db="EMBL/GenBank/DDBJ databases">
        <title>Evolutionary Origins and Diversification of the Mycorrhizal Mutualists.</title>
        <authorList>
            <consortium name="DOE Joint Genome Institute"/>
            <consortium name="Mycorrhizal Genomics Consortium"/>
            <person name="Kohler A."/>
            <person name="Kuo A."/>
            <person name="Nagy L.G."/>
            <person name="Floudas D."/>
            <person name="Copeland A."/>
            <person name="Barry K.W."/>
            <person name="Cichocki N."/>
            <person name="Veneault-Fourrey C."/>
            <person name="LaButti K."/>
            <person name="Lindquist E.A."/>
            <person name="Lipzen A."/>
            <person name="Lundell T."/>
            <person name="Morin E."/>
            <person name="Murat C."/>
            <person name="Riley R."/>
            <person name="Ohm R."/>
            <person name="Sun H."/>
            <person name="Tunlid A."/>
            <person name="Henrissat B."/>
            <person name="Grigoriev I.V."/>
            <person name="Hibbett D.S."/>
            <person name="Martin F."/>
        </authorList>
    </citation>
    <scope>NUCLEOTIDE SEQUENCE [LARGE SCALE GENOMIC DNA]</scope>
    <source>
        <strain evidence="3">Ve08.2h10</strain>
    </source>
</reference>
<feature type="region of interest" description="Disordered" evidence="1">
    <location>
        <begin position="170"/>
        <end position="193"/>
    </location>
</feature>
<evidence type="ECO:0000256" key="1">
    <source>
        <dbReference type="SAM" id="MobiDB-lite"/>
    </source>
</evidence>
<sequence>MGRKAGKLAAAHARAARHTQQLAVQVNQQTSSSPANLPVDDDDDCGYDESGSDLDSNSFDDGESVVELEGEELEENLIGLQEELEALQKKTPYEQLLAANTGSSSAKQWKKAESQRSLGYNGTSLRTCQRYAKAAREQQQNRQAAKIVEDPWVFMMQNWLAEKISIPGDSGAGPSVTNVSNKPPPNIPADPTTTLSASELDIKIISYISDLSTDCGDDSGTESKFECDTQAGEGSLSAGQSLQPGVPPLKCQKLTVPYPKQARTIQGHLALMVRDGRKFIDASQHAAETHGFAMCWGGRQLHSWTRTWVASRDLLNDPSIATECRAYLRSHKWAMDPEKLSQFTSGGLIESAVSKYVQHLVHDEMPKGLKQYLEMELFPHIHMKVARGVSLSTAPQANNDNAKSWVLKDEYRLKKKGVGHGIHQSNVICSTVGHLEDAGQSMEYGKNHKGHWTGEHFVNQLRNKIIPAFEHAHGAGYQALFLVDNSQGHSAYAEDALVISRMNIKLGGKQACMCNS</sequence>
<reference evidence="2 3" key="1">
    <citation type="submission" date="2014-04" db="EMBL/GenBank/DDBJ databases">
        <authorList>
            <consortium name="DOE Joint Genome Institute"/>
            <person name="Kuo A."/>
            <person name="Kohler A."/>
            <person name="Jargeat P."/>
            <person name="Nagy L.G."/>
            <person name="Floudas D."/>
            <person name="Copeland A."/>
            <person name="Barry K.W."/>
            <person name="Cichocki N."/>
            <person name="Veneault-Fourrey C."/>
            <person name="LaButti K."/>
            <person name="Lindquist E.A."/>
            <person name="Lipzen A."/>
            <person name="Lundell T."/>
            <person name="Morin E."/>
            <person name="Murat C."/>
            <person name="Sun H."/>
            <person name="Tunlid A."/>
            <person name="Henrissat B."/>
            <person name="Grigoriev I.V."/>
            <person name="Hibbett D.S."/>
            <person name="Martin F."/>
            <person name="Nordberg H.P."/>
            <person name="Cantor M.N."/>
            <person name="Hua S.X."/>
        </authorList>
    </citation>
    <scope>NUCLEOTIDE SEQUENCE [LARGE SCALE GENOMIC DNA]</scope>
    <source>
        <strain evidence="2 3">Ve08.2h10</strain>
    </source>
</reference>
<dbReference type="OrthoDB" id="3218065at2759"/>